<dbReference type="AlphaFoldDB" id="A0AAD6D8M8"/>
<reference evidence="7 8" key="1">
    <citation type="journal article" date="2023" name="IMA Fungus">
        <title>Comparative genomic study of the Penicillium genus elucidates a diverse pangenome and 15 lateral gene transfer events.</title>
        <authorList>
            <person name="Petersen C."/>
            <person name="Sorensen T."/>
            <person name="Nielsen M.R."/>
            <person name="Sondergaard T.E."/>
            <person name="Sorensen J.L."/>
            <person name="Fitzpatrick D.A."/>
            <person name="Frisvad J.C."/>
            <person name="Nielsen K.L."/>
        </authorList>
    </citation>
    <scope>NUCLEOTIDE SEQUENCE [LARGE SCALE GENOMIC DNA]</scope>
    <source>
        <strain evidence="7 8">IBT 35679</strain>
    </source>
</reference>
<evidence type="ECO:0000256" key="4">
    <source>
        <dbReference type="ARBA" id="ARBA00022691"/>
    </source>
</evidence>
<dbReference type="GO" id="GO:0032259">
    <property type="term" value="P:methylation"/>
    <property type="evidence" value="ECO:0007669"/>
    <property type="project" value="UniProtKB-KW"/>
</dbReference>
<name>A0AAD6D8M8_9EURO</name>
<proteinExistence type="inferred from homology"/>
<evidence type="ECO:0000256" key="2">
    <source>
        <dbReference type="ARBA" id="ARBA00022603"/>
    </source>
</evidence>
<dbReference type="PROSITE" id="PS51679">
    <property type="entry name" value="SAM_MT_C5"/>
    <property type="match status" value="1"/>
</dbReference>
<dbReference type="InterPro" id="IPR029063">
    <property type="entry name" value="SAM-dependent_MTases_sf"/>
</dbReference>
<feature type="region of interest" description="Disordered" evidence="6">
    <location>
        <begin position="38"/>
        <end position="98"/>
    </location>
</feature>
<feature type="compositionally biased region" description="Low complexity" evidence="6">
    <location>
        <begin position="47"/>
        <end position="76"/>
    </location>
</feature>
<dbReference type="GO" id="GO:0005634">
    <property type="term" value="C:nucleus"/>
    <property type="evidence" value="ECO:0007669"/>
    <property type="project" value="TreeGrafter"/>
</dbReference>
<organism evidence="7 8">
    <name type="scientific">Penicillium frequentans</name>
    <dbReference type="NCBI Taxonomy" id="3151616"/>
    <lineage>
        <taxon>Eukaryota</taxon>
        <taxon>Fungi</taxon>
        <taxon>Dikarya</taxon>
        <taxon>Ascomycota</taxon>
        <taxon>Pezizomycotina</taxon>
        <taxon>Eurotiomycetes</taxon>
        <taxon>Eurotiomycetidae</taxon>
        <taxon>Eurotiales</taxon>
        <taxon>Aspergillaceae</taxon>
        <taxon>Penicillium</taxon>
    </lineage>
</organism>
<sequence length="651" mass="72084">MSSNIIDLVSGTRLRGASSAEYTVPRSALDGIPAELRDEPSIMGSMPPDSLSFQLPSSSSSVCSPQSSDSSSQAVSTPLGSSQELPIDLTEDPPKNIIDLTDEPLAQSEVRAHIPSNPAVADIRERTARLTLEPRRHPSSVVVNGIIYGQGSSVELHDGNFLHIDYVSQRGGENFFHGRHLVSSDSQGVGNYIPRTAREVIWMPHLDGVCSLDQIKCFRRIRFTNLRRKDEVFDTEAHGEDALTCRLKLTLKFRPVLRQGARTGGTDDQEFAVEYLTFDEASGGPNVRLSAQELRDQWRGRNQTTPFGTVALAARAERLEIDMMNPDPQVWNPDDTTRNRTYTFGDAYCGAGGASCGAKKAGLALTWAVDMDANAVQTYRRNFPESLVEQSTFDIFMTQDPDELRIDVCHTSPPCQPFSPAHTVHNQVRDEQNSACIFTSLNLINKARPRVLTMEETFGLRGRHTETFNRLIMDFIEVGYSVRWAVLDCVNYGVPQTRRRLIIIAAGPGETLPSMPTPTHGPFGSGLRAFETIHRAISEIPDPWMDHDTGALLERTRNAHREPYSPHRPAKTITCSGGEANYHPSGKRGLTPREVACIQTFPIGFVFCGTNRRKQIGNAVPARLAEAIFKEVRKSLRRTDAKEEEEARTGA</sequence>
<dbReference type="PANTHER" id="PTHR10629:SF52">
    <property type="entry name" value="DNA (CYTOSINE-5)-METHYLTRANSFERASE 1"/>
    <property type="match status" value="1"/>
</dbReference>
<dbReference type="Pfam" id="PF00145">
    <property type="entry name" value="DNA_methylase"/>
    <property type="match status" value="2"/>
</dbReference>
<dbReference type="InterPro" id="IPR050390">
    <property type="entry name" value="C5-Methyltransferase"/>
</dbReference>
<dbReference type="PANTHER" id="PTHR10629">
    <property type="entry name" value="CYTOSINE-SPECIFIC METHYLTRANSFERASE"/>
    <property type="match status" value="1"/>
</dbReference>
<dbReference type="SUPFAM" id="SSF53335">
    <property type="entry name" value="S-adenosyl-L-methionine-dependent methyltransferases"/>
    <property type="match status" value="1"/>
</dbReference>
<dbReference type="Gene3D" id="3.40.50.150">
    <property type="entry name" value="Vaccinia Virus protein VP39"/>
    <property type="match status" value="1"/>
</dbReference>
<dbReference type="EC" id="2.1.1.37" evidence="1"/>
<dbReference type="Gene3D" id="3.90.120.10">
    <property type="entry name" value="DNA Methylase, subunit A, domain 2"/>
    <property type="match status" value="1"/>
</dbReference>
<comment type="similarity">
    <text evidence="5">Belongs to the class I-like SAM-binding methyltransferase superfamily. C5-methyltransferase family.</text>
</comment>
<evidence type="ECO:0000256" key="5">
    <source>
        <dbReference type="PROSITE-ProRule" id="PRU01016"/>
    </source>
</evidence>
<dbReference type="GO" id="GO:0044027">
    <property type="term" value="P:negative regulation of gene expression via chromosomal CpG island methylation"/>
    <property type="evidence" value="ECO:0007669"/>
    <property type="project" value="TreeGrafter"/>
</dbReference>
<accession>A0AAD6D8M8</accession>
<dbReference type="GO" id="GO:0003886">
    <property type="term" value="F:DNA (cytosine-5-)-methyltransferase activity"/>
    <property type="evidence" value="ECO:0007669"/>
    <property type="project" value="UniProtKB-EC"/>
</dbReference>
<evidence type="ECO:0000256" key="6">
    <source>
        <dbReference type="SAM" id="MobiDB-lite"/>
    </source>
</evidence>
<evidence type="ECO:0000313" key="7">
    <source>
        <dbReference type="EMBL" id="KAJ5557010.1"/>
    </source>
</evidence>
<keyword evidence="8" id="KW-1185">Reference proteome</keyword>
<dbReference type="EMBL" id="JAQIZZ010000001">
    <property type="protein sequence ID" value="KAJ5557010.1"/>
    <property type="molecule type" value="Genomic_DNA"/>
</dbReference>
<evidence type="ECO:0000256" key="1">
    <source>
        <dbReference type="ARBA" id="ARBA00011975"/>
    </source>
</evidence>
<dbReference type="PRINTS" id="PR00105">
    <property type="entry name" value="C5METTRFRASE"/>
</dbReference>
<dbReference type="Proteomes" id="UP001220324">
    <property type="component" value="Unassembled WGS sequence"/>
</dbReference>
<protein>
    <recommendedName>
        <fullName evidence="1">DNA (cytosine-5-)-methyltransferase</fullName>
        <ecNumber evidence="1">2.1.1.37</ecNumber>
    </recommendedName>
</protein>
<comment type="caution">
    <text evidence="7">The sequence shown here is derived from an EMBL/GenBank/DDBJ whole genome shotgun (WGS) entry which is preliminary data.</text>
</comment>
<keyword evidence="4 5" id="KW-0949">S-adenosyl-L-methionine</keyword>
<feature type="active site" evidence="5">
    <location>
        <position position="415"/>
    </location>
</feature>
<keyword evidence="2 5" id="KW-0489">Methyltransferase</keyword>
<gene>
    <name evidence="7" type="ORF">N7494_000925</name>
</gene>
<dbReference type="GO" id="GO:0003677">
    <property type="term" value="F:DNA binding"/>
    <property type="evidence" value="ECO:0007669"/>
    <property type="project" value="TreeGrafter"/>
</dbReference>
<evidence type="ECO:0000256" key="3">
    <source>
        <dbReference type="ARBA" id="ARBA00022679"/>
    </source>
</evidence>
<dbReference type="InterPro" id="IPR001525">
    <property type="entry name" value="C5_MeTfrase"/>
</dbReference>
<evidence type="ECO:0000313" key="8">
    <source>
        <dbReference type="Proteomes" id="UP001220324"/>
    </source>
</evidence>
<keyword evidence="3 5" id="KW-0808">Transferase</keyword>